<dbReference type="NCBIfam" id="TIGR01764">
    <property type="entry name" value="excise"/>
    <property type="match status" value="1"/>
</dbReference>
<gene>
    <name evidence="2" type="ORF">HP550_04610</name>
</gene>
<sequence length="71" mass="7950">MSAPTRGDQRPEFVSVAEIAAELQVTDRFVRKLIADGELQAVRVGRRLVRVRRGDLEAILRPVAGPRARTR</sequence>
<keyword evidence="2" id="KW-0238">DNA-binding</keyword>
<dbReference type="GO" id="GO:0003677">
    <property type="term" value="F:DNA binding"/>
    <property type="evidence" value="ECO:0007669"/>
    <property type="project" value="UniProtKB-KW"/>
</dbReference>
<organism evidence="2 3">
    <name type="scientific">Cellulomonas humilata</name>
    <dbReference type="NCBI Taxonomy" id="144055"/>
    <lineage>
        <taxon>Bacteria</taxon>
        <taxon>Bacillati</taxon>
        <taxon>Actinomycetota</taxon>
        <taxon>Actinomycetes</taxon>
        <taxon>Micrococcales</taxon>
        <taxon>Cellulomonadaceae</taxon>
        <taxon>Cellulomonas</taxon>
    </lineage>
</organism>
<evidence type="ECO:0000313" key="2">
    <source>
        <dbReference type="EMBL" id="NUU16526.1"/>
    </source>
</evidence>
<dbReference type="InterPro" id="IPR010093">
    <property type="entry name" value="SinI_DNA-bd"/>
</dbReference>
<keyword evidence="3" id="KW-1185">Reference proteome</keyword>
<feature type="domain" description="Helix-turn-helix" evidence="1">
    <location>
        <begin position="14"/>
        <end position="60"/>
    </location>
</feature>
<accession>A0A7Y5ZYK8</accession>
<evidence type="ECO:0000259" key="1">
    <source>
        <dbReference type="Pfam" id="PF12728"/>
    </source>
</evidence>
<proteinExistence type="predicted"/>
<dbReference type="EMBL" id="JABMCI010000052">
    <property type="protein sequence ID" value="NUU16526.1"/>
    <property type="molecule type" value="Genomic_DNA"/>
</dbReference>
<dbReference type="Proteomes" id="UP000565724">
    <property type="component" value="Unassembled WGS sequence"/>
</dbReference>
<dbReference type="Pfam" id="PF12728">
    <property type="entry name" value="HTH_17"/>
    <property type="match status" value="1"/>
</dbReference>
<dbReference type="AlphaFoldDB" id="A0A7Y5ZYK8"/>
<reference evidence="2 3" key="1">
    <citation type="submission" date="2020-05" db="EMBL/GenBank/DDBJ databases">
        <title>Genome Sequencing of Type Strains.</title>
        <authorList>
            <person name="Lemaire J.F."/>
            <person name="Inderbitzin P."/>
            <person name="Gregorio O.A."/>
            <person name="Collins S.B."/>
            <person name="Wespe N."/>
            <person name="Knight-Connoni V."/>
        </authorList>
    </citation>
    <scope>NUCLEOTIDE SEQUENCE [LARGE SCALE GENOMIC DNA]</scope>
    <source>
        <strain evidence="2 3">ATCC 25174</strain>
    </source>
</reference>
<name>A0A7Y5ZYK8_9CELL</name>
<evidence type="ECO:0000313" key="3">
    <source>
        <dbReference type="Proteomes" id="UP000565724"/>
    </source>
</evidence>
<protein>
    <submittedName>
        <fullName evidence="2">Excisionase family DNA-binding protein</fullName>
    </submittedName>
</protein>
<dbReference type="InterPro" id="IPR041657">
    <property type="entry name" value="HTH_17"/>
</dbReference>
<comment type="caution">
    <text evidence="2">The sequence shown here is derived from an EMBL/GenBank/DDBJ whole genome shotgun (WGS) entry which is preliminary data.</text>
</comment>